<accession>A0AAV5CI53</accession>
<proteinExistence type="predicted"/>
<reference evidence="1" key="1">
    <citation type="journal article" date="2018" name="DNA Res.">
        <title>Multiple hybrid de novo genome assembly of finger millet, an orphan allotetraploid crop.</title>
        <authorList>
            <person name="Hatakeyama M."/>
            <person name="Aluri S."/>
            <person name="Balachadran M.T."/>
            <person name="Sivarajan S.R."/>
            <person name="Patrignani A."/>
            <person name="Gruter S."/>
            <person name="Poveda L."/>
            <person name="Shimizu-Inatsugi R."/>
            <person name="Baeten J."/>
            <person name="Francoijs K.J."/>
            <person name="Nataraja K.N."/>
            <person name="Reddy Y.A.N."/>
            <person name="Phadnis S."/>
            <person name="Ravikumar R.L."/>
            <person name="Schlapbach R."/>
            <person name="Sreeman S.M."/>
            <person name="Shimizu K.K."/>
        </authorList>
    </citation>
    <scope>NUCLEOTIDE SEQUENCE</scope>
</reference>
<name>A0AAV5CI53_ELECO</name>
<organism evidence="1 2">
    <name type="scientific">Eleusine coracana subsp. coracana</name>
    <dbReference type="NCBI Taxonomy" id="191504"/>
    <lineage>
        <taxon>Eukaryota</taxon>
        <taxon>Viridiplantae</taxon>
        <taxon>Streptophyta</taxon>
        <taxon>Embryophyta</taxon>
        <taxon>Tracheophyta</taxon>
        <taxon>Spermatophyta</taxon>
        <taxon>Magnoliopsida</taxon>
        <taxon>Liliopsida</taxon>
        <taxon>Poales</taxon>
        <taxon>Poaceae</taxon>
        <taxon>PACMAD clade</taxon>
        <taxon>Chloridoideae</taxon>
        <taxon>Cynodonteae</taxon>
        <taxon>Eleusininae</taxon>
        <taxon>Eleusine</taxon>
    </lineage>
</organism>
<dbReference type="Proteomes" id="UP001054889">
    <property type="component" value="Unassembled WGS sequence"/>
</dbReference>
<evidence type="ECO:0000313" key="2">
    <source>
        <dbReference type="Proteomes" id="UP001054889"/>
    </source>
</evidence>
<protein>
    <submittedName>
        <fullName evidence="1">Uncharacterized protein</fullName>
    </submittedName>
</protein>
<reference evidence="1" key="2">
    <citation type="submission" date="2021-12" db="EMBL/GenBank/DDBJ databases">
        <title>Resequencing data analysis of finger millet.</title>
        <authorList>
            <person name="Hatakeyama M."/>
            <person name="Aluri S."/>
            <person name="Balachadran M.T."/>
            <person name="Sivarajan S.R."/>
            <person name="Poveda L."/>
            <person name="Shimizu-Inatsugi R."/>
            <person name="Schlapbach R."/>
            <person name="Sreeman S.M."/>
            <person name="Shimizu K.K."/>
        </authorList>
    </citation>
    <scope>NUCLEOTIDE SEQUENCE</scope>
</reference>
<comment type="caution">
    <text evidence="1">The sequence shown here is derived from an EMBL/GenBank/DDBJ whole genome shotgun (WGS) entry which is preliminary data.</text>
</comment>
<sequence length="76" mass="8224">MLTFRRCSALIFSGISLFHPLDFDTTPDRGFERPRLVVTTVHVEGAACDPTVLLDEVAHAAERAAGGREEAPGDDV</sequence>
<keyword evidence="2" id="KW-1185">Reference proteome</keyword>
<dbReference type="AlphaFoldDB" id="A0AAV5CI53"/>
<evidence type="ECO:0000313" key="1">
    <source>
        <dbReference type="EMBL" id="GJM97753.1"/>
    </source>
</evidence>
<dbReference type="EMBL" id="BQKI01000007">
    <property type="protein sequence ID" value="GJM97753.1"/>
    <property type="molecule type" value="Genomic_DNA"/>
</dbReference>
<gene>
    <name evidence="1" type="primary">ga14705</name>
    <name evidence="1" type="ORF">PR202_ga14705</name>
</gene>